<evidence type="ECO:0000256" key="11">
    <source>
        <dbReference type="PROSITE-ProRule" id="PRU10134"/>
    </source>
</evidence>
<feature type="binding site" evidence="10">
    <location>
        <begin position="12"/>
        <end position="15"/>
    </location>
    <ligand>
        <name>IMP</name>
        <dbReference type="ChEBI" id="CHEBI:58053"/>
    </ligand>
</feature>
<evidence type="ECO:0000313" key="13">
    <source>
        <dbReference type="EMBL" id="AEO57941.1"/>
    </source>
</evidence>
<dbReference type="CDD" id="cd03108">
    <property type="entry name" value="AdSS"/>
    <property type="match status" value="1"/>
</dbReference>
<dbReference type="GO" id="GO:0004019">
    <property type="term" value="F:adenylosuccinate synthase activity"/>
    <property type="evidence" value="ECO:0007669"/>
    <property type="project" value="UniProtKB-UniRule"/>
</dbReference>
<feature type="binding site" evidence="10">
    <location>
        <position position="129"/>
    </location>
    <ligand>
        <name>IMP</name>
        <dbReference type="ChEBI" id="CHEBI:58053"/>
    </ligand>
</feature>
<evidence type="ECO:0000256" key="7">
    <source>
        <dbReference type="ARBA" id="ARBA00022755"/>
    </source>
</evidence>
<feature type="binding site" evidence="10">
    <location>
        <position position="12"/>
    </location>
    <ligand>
        <name>Mg(2+)</name>
        <dbReference type="ChEBI" id="CHEBI:18420"/>
    </ligand>
</feature>
<dbReference type="PANTHER" id="PTHR11846">
    <property type="entry name" value="ADENYLOSUCCINATE SYNTHETASE"/>
    <property type="match status" value="1"/>
</dbReference>
<dbReference type="GO" id="GO:0000287">
    <property type="term" value="F:magnesium ion binding"/>
    <property type="evidence" value="ECO:0007669"/>
    <property type="project" value="UniProtKB-UniRule"/>
</dbReference>
<dbReference type="GO" id="GO:0044208">
    <property type="term" value="P:'de novo' AMP biosynthetic process"/>
    <property type="evidence" value="ECO:0007669"/>
    <property type="project" value="UniProtKB-UniRule"/>
</dbReference>
<dbReference type="PANTHER" id="PTHR11846:SF0">
    <property type="entry name" value="ADENYLOSUCCINATE SYNTHETASE"/>
    <property type="match status" value="1"/>
</dbReference>
<dbReference type="InParanoid" id="G2QBJ8"/>
<dbReference type="EC" id="6.3.4.4" evidence="10 12"/>
<feature type="binding site" evidence="10">
    <location>
        <position position="300"/>
    </location>
    <ligand>
        <name>IMP</name>
        <dbReference type="ChEBI" id="CHEBI:58053"/>
    </ligand>
</feature>
<evidence type="ECO:0000256" key="8">
    <source>
        <dbReference type="ARBA" id="ARBA00022842"/>
    </source>
</evidence>
<feature type="binding site" evidence="10">
    <location>
        <position position="221"/>
    </location>
    <ligand>
        <name>IMP</name>
        <dbReference type="ChEBI" id="CHEBI:58053"/>
    </ligand>
</feature>
<proteinExistence type="inferred from homology"/>
<dbReference type="AlphaFoldDB" id="G2QBJ8"/>
<evidence type="ECO:0000256" key="9">
    <source>
        <dbReference type="ARBA" id="ARBA00023134"/>
    </source>
</evidence>
<feature type="binding site" evidence="10">
    <location>
        <position position="39"/>
    </location>
    <ligand>
        <name>Mg(2+)</name>
        <dbReference type="ChEBI" id="CHEBI:18420"/>
    </ligand>
</feature>
<keyword evidence="9 10" id="KW-0342">GTP-binding</keyword>
<dbReference type="FunFam" id="3.90.170.10:FF:000001">
    <property type="entry name" value="Adenylosuccinate synthetase"/>
    <property type="match status" value="1"/>
</dbReference>
<evidence type="ECO:0000256" key="6">
    <source>
        <dbReference type="ARBA" id="ARBA00022741"/>
    </source>
</evidence>
<feature type="active site" evidence="11">
    <location>
        <position position="140"/>
    </location>
</feature>
<keyword evidence="4 10" id="KW-0436">Ligase</keyword>
<dbReference type="GO" id="GO:0046040">
    <property type="term" value="P:IMP metabolic process"/>
    <property type="evidence" value="ECO:0007669"/>
    <property type="project" value="TreeGrafter"/>
</dbReference>
<dbReference type="VEuPathDB" id="FungiDB:MYCTH_2304768"/>
<dbReference type="OMA" id="FHHAKPI"/>
<dbReference type="OrthoDB" id="10265645at2759"/>
<feature type="binding site" evidence="10">
    <location>
        <position position="143"/>
    </location>
    <ligand>
        <name>IMP</name>
        <dbReference type="ChEBI" id="CHEBI:58053"/>
        <note>ligand shared between dimeric partners</note>
    </ligand>
</feature>
<dbReference type="STRING" id="573729.G2QBJ8"/>
<dbReference type="InterPro" id="IPR033128">
    <property type="entry name" value="Adenylosuccin_syn_Lys_AS"/>
</dbReference>
<dbReference type="Proteomes" id="UP000007322">
    <property type="component" value="Chromosome 3"/>
</dbReference>
<dbReference type="HAMAP" id="MF_00011">
    <property type="entry name" value="Adenylosucc_synth"/>
    <property type="match status" value="1"/>
</dbReference>
<dbReference type="GeneID" id="11507812"/>
<dbReference type="InterPro" id="IPR027417">
    <property type="entry name" value="P-loop_NTPase"/>
</dbReference>
<organism evidence="13 14">
    <name type="scientific">Thermothelomyces thermophilus (strain ATCC 42464 / BCRC 31852 / DSM 1799)</name>
    <name type="common">Sporotrichum thermophile</name>
    <dbReference type="NCBI Taxonomy" id="573729"/>
    <lineage>
        <taxon>Eukaryota</taxon>
        <taxon>Fungi</taxon>
        <taxon>Dikarya</taxon>
        <taxon>Ascomycota</taxon>
        <taxon>Pezizomycotina</taxon>
        <taxon>Sordariomycetes</taxon>
        <taxon>Sordariomycetidae</taxon>
        <taxon>Sordariales</taxon>
        <taxon>Chaetomiaceae</taxon>
        <taxon>Thermothelomyces</taxon>
    </lineage>
</organism>
<dbReference type="Pfam" id="PF00709">
    <property type="entry name" value="Adenylsucc_synt"/>
    <property type="match status" value="1"/>
</dbReference>
<protein>
    <recommendedName>
        <fullName evidence="10 12">Adenylosuccinate synthetase</fullName>
        <shortName evidence="10">AMPSase</shortName>
        <shortName evidence="10">AdSS</shortName>
        <ecNumber evidence="10 12">6.3.4.4</ecNumber>
    </recommendedName>
    <alternativeName>
        <fullName evidence="10">IMP--aspartate ligase</fullName>
    </alternativeName>
</protein>
<name>G2QBJ8_THET4</name>
<feature type="binding site" evidence="10">
    <location>
        <begin position="39"/>
        <end position="41"/>
    </location>
    <ligand>
        <name>GTP</name>
        <dbReference type="ChEBI" id="CHEBI:37565"/>
    </ligand>
</feature>
<evidence type="ECO:0000256" key="3">
    <source>
        <dbReference type="ARBA" id="ARBA00022490"/>
    </source>
</evidence>
<dbReference type="FunCoup" id="G2QBJ8">
    <property type="interactions" value="752"/>
</dbReference>
<dbReference type="Gene3D" id="3.90.170.10">
    <property type="entry name" value="Adenylosuccinate Synthetase, subunit A, domain 3"/>
    <property type="match status" value="1"/>
</dbReference>
<dbReference type="GO" id="GO:0005525">
    <property type="term" value="F:GTP binding"/>
    <property type="evidence" value="ECO:0007669"/>
    <property type="project" value="UniProtKB-UniRule"/>
</dbReference>
<keyword evidence="7 10" id="KW-0658">Purine biosynthesis</keyword>
<evidence type="ECO:0000256" key="1">
    <source>
        <dbReference type="ARBA" id="ARBA00003779"/>
    </source>
</evidence>
<dbReference type="InterPro" id="IPR042110">
    <property type="entry name" value="Adenylosuccinate_synth_dom2"/>
</dbReference>
<dbReference type="eggNOG" id="KOG1355">
    <property type="taxonomic scope" value="Eukaryota"/>
</dbReference>
<feature type="binding site" evidence="10">
    <location>
        <begin position="412"/>
        <end position="414"/>
    </location>
    <ligand>
        <name>GTP</name>
        <dbReference type="ChEBI" id="CHEBI:37565"/>
    </ligand>
</feature>
<comment type="pathway">
    <text evidence="10 12">Purine metabolism; AMP biosynthesis via de novo pathway; AMP from IMP: step 1/2.</text>
</comment>
<feature type="binding site" evidence="10">
    <location>
        <position position="236"/>
    </location>
    <ligand>
        <name>IMP</name>
        <dbReference type="ChEBI" id="CHEBI:58053"/>
    </ligand>
</feature>
<dbReference type="InterPro" id="IPR018220">
    <property type="entry name" value="Adenylosuccin_syn_GTP-bd"/>
</dbReference>
<dbReference type="InterPro" id="IPR042109">
    <property type="entry name" value="Adenylosuccinate_synth_dom1"/>
</dbReference>
<dbReference type="NCBIfam" id="NF002223">
    <property type="entry name" value="PRK01117.1"/>
    <property type="match status" value="1"/>
</dbReference>
<dbReference type="RefSeq" id="XP_003663186.1">
    <property type="nucleotide sequence ID" value="XM_003663138.1"/>
</dbReference>
<accession>G2QBJ8</accession>
<keyword evidence="3 10" id="KW-0963">Cytoplasm</keyword>
<feature type="binding site" evidence="10">
    <location>
        <begin position="328"/>
        <end position="330"/>
    </location>
    <ligand>
        <name>GTP</name>
        <dbReference type="ChEBI" id="CHEBI:37565"/>
    </ligand>
</feature>
<comment type="catalytic activity">
    <reaction evidence="10 12">
        <text>IMP + L-aspartate + GTP = N(6)-(1,2-dicarboxyethyl)-AMP + GDP + phosphate + 2 H(+)</text>
        <dbReference type="Rhea" id="RHEA:15753"/>
        <dbReference type="ChEBI" id="CHEBI:15378"/>
        <dbReference type="ChEBI" id="CHEBI:29991"/>
        <dbReference type="ChEBI" id="CHEBI:37565"/>
        <dbReference type="ChEBI" id="CHEBI:43474"/>
        <dbReference type="ChEBI" id="CHEBI:57567"/>
        <dbReference type="ChEBI" id="CHEBI:58053"/>
        <dbReference type="ChEBI" id="CHEBI:58189"/>
        <dbReference type="EC" id="6.3.4.4"/>
    </reaction>
</comment>
<dbReference type="SUPFAM" id="SSF52540">
    <property type="entry name" value="P-loop containing nucleoside triphosphate hydrolases"/>
    <property type="match status" value="1"/>
</dbReference>
<keyword evidence="6 10" id="KW-0547">Nucleotide-binding</keyword>
<dbReference type="PROSITE" id="PS01266">
    <property type="entry name" value="ADENYLOSUCCIN_SYN_1"/>
    <property type="match status" value="1"/>
</dbReference>
<keyword evidence="8 10" id="KW-0460">Magnesium</keyword>
<evidence type="ECO:0000256" key="2">
    <source>
        <dbReference type="ARBA" id="ARBA00011738"/>
    </source>
</evidence>
<dbReference type="PROSITE" id="PS00513">
    <property type="entry name" value="ADENYLOSUCCIN_SYN_2"/>
    <property type="match status" value="1"/>
</dbReference>
<comment type="subcellular location">
    <subcellularLocation>
        <location evidence="10">Cytoplasm</location>
    </subcellularLocation>
</comment>
<evidence type="ECO:0000256" key="4">
    <source>
        <dbReference type="ARBA" id="ARBA00022598"/>
    </source>
</evidence>
<gene>
    <name evidence="13" type="ORF">MYCTH_2304768</name>
</gene>
<keyword evidence="14" id="KW-1185">Reference proteome</keyword>
<evidence type="ECO:0000256" key="12">
    <source>
        <dbReference type="RuleBase" id="RU000520"/>
    </source>
</evidence>
<comment type="cofactor">
    <cofactor evidence="10">
        <name>Mg(2+)</name>
        <dbReference type="ChEBI" id="CHEBI:18420"/>
    </cofactor>
    <text evidence="10">Binds 1 Mg(2+) ion per subunit.</text>
</comment>
<feature type="active site" description="Proton acceptor" evidence="10">
    <location>
        <position position="12"/>
    </location>
</feature>
<evidence type="ECO:0000313" key="14">
    <source>
        <dbReference type="Proteomes" id="UP000007322"/>
    </source>
</evidence>
<dbReference type="KEGG" id="mtm:MYCTH_2304768"/>
<comment type="function">
    <text evidence="1">Plays an important role in the de novo pathway and in the salvage pathway of purine nucleotide biosynthesis. Catalyzes the first committed step in the biosynthesis of AMP from IMP.</text>
</comment>
<comment type="function">
    <text evidence="10">Plays an important role in the de novo pathway and in the salvage pathway of purine nucleotide biosynthesis. Catalyzes the first commited step in the biosynthesis of AMP from IMP.</text>
</comment>
<dbReference type="Gene3D" id="3.40.440.10">
    <property type="entry name" value="Adenylosuccinate Synthetase, subunit A, domain 1"/>
    <property type="match status" value="1"/>
</dbReference>
<dbReference type="FunFam" id="1.10.300.10:FF:000001">
    <property type="entry name" value="Adenylosuccinate synthetase"/>
    <property type="match status" value="1"/>
</dbReference>
<feature type="binding site" evidence="10">
    <location>
        <position position="302"/>
    </location>
    <ligand>
        <name>GTP</name>
        <dbReference type="ChEBI" id="CHEBI:37565"/>
    </ligand>
</feature>
<feature type="binding site" evidence="10">
    <location>
        <begin position="37"/>
        <end position="40"/>
    </location>
    <ligand>
        <name>IMP</name>
        <dbReference type="ChEBI" id="CHEBI:58053"/>
    </ligand>
</feature>
<dbReference type="Gene3D" id="1.10.300.10">
    <property type="entry name" value="Adenylosuccinate Synthetase, subunit A, domain 2"/>
    <property type="match status" value="1"/>
</dbReference>
<keyword evidence="5 10" id="KW-0479">Metal-binding</keyword>
<feature type="active site" description="Proton donor" evidence="10">
    <location>
        <position position="40"/>
    </location>
</feature>
<evidence type="ECO:0000256" key="10">
    <source>
        <dbReference type="HAMAP-Rule" id="MF_03125"/>
    </source>
</evidence>
<comment type="subunit">
    <text evidence="2 10">Homodimer.</text>
</comment>
<dbReference type="InterPro" id="IPR001114">
    <property type="entry name" value="Adenylosuccinate_synthetase"/>
</dbReference>
<dbReference type="HOGENOM" id="CLU_029848_3_2_1"/>
<dbReference type="UniPathway" id="UPA00075">
    <property type="reaction ID" value="UER00335"/>
</dbReference>
<sequence length="423" mass="46920">MTTIILGSQWGDEGKGKLSDILCQKARVCARAAGGHNAGHSVIANGVSYDFHLLPSGLVNPQCTNLIGSGVVFNVEAFFKELAALEAKGLSHVRKNILVSDRAQVNLELHARVDGLEEKELAGNKIGTTGRGIGPSYANKAARNGIRVHEIFDQETFERKLRRLAEGYKKRFGDLLEYDVEEEIARFREYRGMLGEYVVDAVNYMHAAQAKGVDILIEGANALMLDIDYGTYPFVTSSNTGLGGIITGLAVNPRGIKEIIGVAKAYTTRVGEGIFKSEDLGEAGKKLQEIGREWGVSTGRKRRCGWLDLVVLKYSASVNYYTSWNLTKLDVLDTFPTIKVAVAYKDPDTGEELDYFPADLGYLERCEVVYKEFEGWQTKTTSVRKFEDLPRQAQSYVNFIEEYTGIPVKWIGTGPARDDMIYR</sequence>
<dbReference type="InterPro" id="IPR042111">
    <property type="entry name" value="Adenylosuccinate_synth_dom3"/>
</dbReference>
<dbReference type="GO" id="GO:0005737">
    <property type="term" value="C:cytoplasm"/>
    <property type="evidence" value="ECO:0007669"/>
    <property type="project" value="UniProtKB-SubCell"/>
</dbReference>
<dbReference type="NCBIfam" id="TIGR00184">
    <property type="entry name" value="purA"/>
    <property type="match status" value="1"/>
</dbReference>
<feature type="binding site" evidence="10">
    <location>
        <begin position="11"/>
        <end position="17"/>
    </location>
    <ligand>
        <name>GTP</name>
        <dbReference type="ChEBI" id="CHEBI:37565"/>
    </ligand>
</feature>
<comment type="function">
    <text evidence="12">Plays an important role in the de novo pathway of purine nucleotide biosynthesis.</text>
</comment>
<evidence type="ECO:0000256" key="5">
    <source>
        <dbReference type="ARBA" id="ARBA00022723"/>
    </source>
</evidence>
<feature type="binding site" evidence="10">
    <location>
        <begin position="296"/>
        <end position="302"/>
    </location>
    <ligand>
        <name>substrate</name>
    </ligand>
</feature>
<comment type="similarity">
    <text evidence="10 12">Belongs to the adenylosuccinate synthetase family.</text>
</comment>
<dbReference type="SMART" id="SM00788">
    <property type="entry name" value="Adenylsucc_synt"/>
    <property type="match status" value="1"/>
</dbReference>
<dbReference type="EMBL" id="CP003004">
    <property type="protein sequence ID" value="AEO57941.1"/>
    <property type="molecule type" value="Genomic_DNA"/>
</dbReference>
<reference evidence="13 14" key="1">
    <citation type="journal article" date="2011" name="Nat. Biotechnol.">
        <title>Comparative genomic analysis of the thermophilic biomass-degrading fungi Myceliophthora thermophila and Thielavia terrestris.</title>
        <authorList>
            <person name="Berka R.M."/>
            <person name="Grigoriev I.V."/>
            <person name="Otillar R."/>
            <person name="Salamov A."/>
            <person name="Grimwood J."/>
            <person name="Reid I."/>
            <person name="Ishmael N."/>
            <person name="John T."/>
            <person name="Darmond C."/>
            <person name="Moisan M.-C."/>
            <person name="Henrissat B."/>
            <person name="Coutinho P.M."/>
            <person name="Lombard V."/>
            <person name="Natvig D.O."/>
            <person name="Lindquist E."/>
            <person name="Schmutz J."/>
            <person name="Lucas S."/>
            <person name="Harris P."/>
            <person name="Powlowski J."/>
            <person name="Bellemare A."/>
            <person name="Taylor D."/>
            <person name="Butler G."/>
            <person name="de Vries R.P."/>
            <person name="Allijn I.E."/>
            <person name="van den Brink J."/>
            <person name="Ushinsky S."/>
            <person name="Storms R."/>
            <person name="Powell A.J."/>
            <person name="Paulsen I.T."/>
            <person name="Elbourne L.D.H."/>
            <person name="Baker S.E."/>
            <person name="Magnuson J."/>
            <person name="LaBoissiere S."/>
            <person name="Clutterbuck A.J."/>
            <person name="Martinez D."/>
            <person name="Wogulis M."/>
            <person name="de Leon A.L."/>
            <person name="Rey M.W."/>
            <person name="Tsang A."/>
        </authorList>
    </citation>
    <scope>NUCLEOTIDE SEQUENCE [LARGE SCALE GENOMIC DNA]</scope>
    <source>
        <strain evidence="14">ATCC 42464 / BCRC 31852 / DSM 1799</strain>
    </source>
</reference>